<evidence type="ECO:0000256" key="1">
    <source>
        <dbReference type="SAM" id="MobiDB-lite"/>
    </source>
</evidence>
<proteinExistence type="predicted"/>
<dbReference type="EMBL" id="LT629690">
    <property type="protein sequence ID" value="SDF80481.1"/>
    <property type="molecule type" value="Genomic_DNA"/>
</dbReference>
<organism evidence="4 5">
    <name type="scientific">Terriglobus roseus</name>
    <dbReference type="NCBI Taxonomy" id="392734"/>
    <lineage>
        <taxon>Bacteria</taxon>
        <taxon>Pseudomonadati</taxon>
        <taxon>Acidobacteriota</taxon>
        <taxon>Terriglobia</taxon>
        <taxon>Terriglobales</taxon>
        <taxon>Acidobacteriaceae</taxon>
        <taxon>Terriglobus</taxon>
    </lineage>
</organism>
<name>A0A1G7P2M3_9BACT</name>
<sequence>MRISSFAVLTVALVTSVATHAQSGKTWDKSYPVSGRVTLDVSTGEASIHTTSCGTCRSVTIHVEAHDQNLSDYKLEESGGGNVVTFSLKRRDEYGWHGSHGRSPEVTIQTPTASDVTLKSGSGGTELTGVNGNINISAGSGGVHVMDSAGHLRGSVGSGGFNADGGFSQFHIHSGSGGITVRLRAGQQMDGDSTVEVGSGGIHLAFPRDLHANVDATSGSGGFHSELPMMTTGDMGNRHSVHGTLNGGGPEVRIRAGSGSTRIEAL</sequence>
<evidence type="ECO:0000256" key="2">
    <source>
        <dbReference type="SAM" id="SignalP"/>
    </source>
</evidence>
<evidence type="ECO:0000259" key="3">
    <source>
        <dbReference type="Pfam" id="PF13349"/>
    </source>
</evidence>
<dbReference type="Pfam" id="PF13349">
    <property type="entry name" value="DUF4097"/>
    <property type="match status" value="1"/>
</dbReference>
<dbReference type="RefSeq" id="WP_083346175.1">
    <property type="nucleotide sequence ID" value="NZ_LT629690.1"/>
</dbReference>
<evidence type="ECO:0000313" key="4">
    <source>
        <dbReference type="EMBL" id="SDF80481.1"/>
    </source>
</evidence>
<feature type="signal peptide" evidence="2">
    <location>
        <begin position="1"/>
        <end position="21"/>
    </location>
</feature>
<evidence type="ECO:0000313" key="5">
    <source>
        <dbReference type="Proteomes" id="UP000182427"/>
    </source>
</evidence>
<feature type="chain" id="PRO_5009242176" evidence="2">
    <location>
        <begin position="22"/>
        <end position="266"/>
    </location>
</feature>
<protein>
    <submittedName>
        <fullName evidence="4">Putative adhesin</fullName>
    </submittedName>
</protein>
<reference evidence="4 5" key="1">
    <citation type="submission" date="2016-10" db="EMBL/GenBank/DDBJ databases">
        <authorList>
            <person name="de Groot N.N."/>
        </authorList>
    </citation>
    <scope>NUCLEOTIDE SEQUENCE [LARGE SCALE GENOMIC DNA]</scope>
    <source>
        <strain evidence="4 5">GAS232</strain>
    </source>
</reference>
<dbReference type="OrthoDB" id="113158at2"/>
<dbReference type="InterPro" id="IPR025164">
    <property type="entry name" value="Toastrack_DUF4097"/>
</dbReference>
<keyword evidence="5" id="KW-1185">Reference proteome</keyword>
<keyword evidence="2" id="KW-0732">Signal</keyword>
<dbReference type="Proteomes" id="UP000182427">
    <property type="component" value="Chromosome I"/>
</dbReference>
<gene>
    <name evidence="4" type="ORF">SAMN05444167_3365</name>
</gene>
<dbReference type="AlphaFoldDB" id="A0A1G7P2M3"/>
<feature type="domain" description="DUF4097" evidence="3">
    <location>
        <begin position="105"/>
        <end position="263"/>
    </location>
</feature>
<feature type="region of interest" description="Disordered" evidence="1">
    <location>
        <begin position="243"/>
        <end position="266"/>
    </location>
</feature>
<accession>A0A1G7P2M3</accession>